<evidence type="ECO:0000256" key="9">
    <source>
        <dbReference type="SAM" id="MobiDB-lite"/>
    </source>
</evidence>
<feature type="compositionally biased region" description="Polar residues" evidence="9">
    <location>
        <begin position="151"/>
        <end position="164"/>
    </location>
</feature>
<dbReference type="Gene3D" id="3.30.1010.10">
    <property type="entry name" value="Phosphatidylinositol 3-kinase Catalytic Subunit, Chain A, domain 4"/>
    <property type="match status" value="1"/>
</dbReference>
<dbReference type="Pfam" id="PF00792">
    <property type="entry name" value="PI3K_C2"/>
    <property type="match status" value="1"/>
</dbReference>
<evidence type="ECO:0000256" key="8">
    <source>
        <dbReference type="PROSITE-ProRule" id="PRU00880"/>
    </source>
</evidence>
<comment type="caution">
    <text evidence="16">The sequence shown here is derived from an EMBL/GenBank/DDBJ whole genome shotgun (WGS) entry which is preliminary data.</text>
</comment>
<dbReference type="GO" id="GO:0005737">
    <property type="term" value="C:cytoplasm"/>
    <property type="evidence" value="ECO:0007669"/>
    <property type="project" value="TreeGrafter"/>
</dbReference>
<dbReference type="PROSITE" id="PS00915">
    <property type="entry name" value="PI3_4_KINASE_1"/>
    <property type="match status" value="1"/>
</dbReference>
<dbReference type="SUPFAM" id="SSF54236">
    <property type="entry name" value="Ubiquitin-like"/>
    <property type="match status" value="1"/>
</dbReference>
<dbReference type="FunFam" id="3.30.1520.10:FF:000006">
    <property type="entry name" value="Phosphatidylinositol 4-phosphate 3-kinase C2 domain-containing subunit alpha"/>
    <property type="match status" value="1"/>
</dbReference>
<feature type="region of interest" description="Disordered" evidence="9">
    <location>
        <begin position="76"/>
        <end position="131"/>
    </location>
</feature>
<dbReference type="InterPro" id="IPR018936">
    <property type="entry name" value="PI3/4_kinase_CS"/>
</dbReference>
<feature type="domain" description="C2 PI3K-type" evidence="15">
    <location>
        <begin position="768"/>
        <end position="937"/>
    </location>
</feature>
<evidence type="ECO:0000256" key="6">
    <source>
        <dbReference type="ARBA" id="ARBA00023985"/>
    </source>
</evidence>
<dbReference type="Gene3D" id="2.60.40.150">
    <property type="entry name" value="C2 domain"/>
    <property type="match status" value="2"/>
</dbReference>
<protein>
    <submittedName>
        <fullName evidence="16">Phosphatidylinositol 4-phosphate 3-kinase C2 domain-containing subunit alpha</fullName>
    </submittedName>
</protein>
<feature type="region of interest" description="Disordered" evidence="9">
    <location>
        <begin position="369"/>
        <end position="392"/>
    </location>
</feature>
<feature type="region of interest" description="Disordered" evidence="9">
    <location>
        <begin position="418"/>
        <end position="441"/>
    </location>
</feature>
<dbReference type="Gene3D" id="3.30.1520.10">
    <property type="entry name" value="Phox-like domain"/>
    <property type="match status" value="1"/>
</dbReference>
<dbReference type="PANTHER" id="PTHR10048">
    <property type="entry name" value="PHOSPHATIDYLINOSITOL KINASE"/>
    <property type="match status" value="1"/>
</dbReference>
<dbReference type="EMBL" id="NEDP02076579">
    <property type="protein sequence ID" value="OWF36539.1"/>
    <property type="molecule type" value="Genomic_DNA"/>
</dbReference>
<dbReference type="InterPro" id="IPR000008">
    <property type="entry name" value="C2_dom"/>
</dbReference>
<dbReference type="InterPro" id="IPR016024">
    <property type="entry name" value="ARM-type_fold"/>
</dbReference>
<comment type="catalytic activity">
    <reaction evidence="6">
        <text>a 1,2-diacyl-sn-glycero-3-phospho-(1D-myo-inositol) + ATP = a 1,2-diacyl-sn-glycero-3-phospho-(1D-myo-inositol-3-phosphate) + ADP + H(+)</text>
        <dbReference type="Rhea" id="RHEA:12709"/>
        <dbReference type="ChEBI" id="CHEBI:15378"/>
        <dbReference type="ChEBI" id="CHEBI:30616"/>
        <dbReference type="ChEBI" id="CHEBI:57880"/>
        <dbReference type="ChEBI" id="CHEBI:58088"/>
        <dbReference type="ChEBI" id="CHEBI:456216"/>
        <dbReference type="EC" id="2.7.1.137"/>
    </reaction>
    <physiologicalReaction direction="left-to-right" evidence="6">
        <dbReference type="Rhea" id="RHEA:12710"/>
    </physiologicalReaction>
</comment>
<feature type="region of interest" description="Disordered" evidence="9">
    <location>
        <begin position="143"/>
        <end position="164"/>
    </location>
</feature>
<dbReference type="SMART" id="SM00144">
    <property type="entry name" value="PI3K_rbd"/>
    <property type="match status" value="1"/>
</dbReference>
<feature type="domain" description="PIK helical" evidence="13">
    <location>
        <begin position="947"/>
        <end position="1123"/>
    </location>
</feature>
<dbReference type="SMART" id="SM00146">
    <property type="entry name" value="PI3Kc"/>
    <property type="match status" value="1"/>
</dbReference>
<feature type="region of interest" description="Disordered" evidence="9">
    <location>
        <begin position="1"/>
        <end position="64"/>
    </location>
</feature>
<keyword evidence="17" id="KW-1185">Reference proteome</keyword>
<dbReference type="GO" id="GO:0005942">
    <property type="term" value="C:phosphatidylinositol 3-kinase complex"/>
    <property type="evidence" value="ECO:0007669"/>
    <property type="project" value="TreeGrafter"/>
</dbReference>
<dbReference type="InterPro" id="IPR042236">
    <property type="entry name" value="PI3K_accessory_sf"/>
</dbReference>
<evidence type="ECO:0000256" key="1">
    <source>
        <dbReference type="ARBA" id="ARBA00022679"/>
    </source>
</evidence>
<dbReference type="InterPro" id="IPR001263">
    <property type="entry name" value="PI3K_accessory_dom"/>
</dbReference>
<dbReference type="FunFam" id="3.30.1010.10:FF:000001">
    <property type="entry name" value="Phosphatidylinositol 4-phosphate 3-kinase C2 domain-containing subunit beta"/>
    <property type="match status" value="1"/>
</dbReference>
<dbReference type="Pfam" id="PF00613">
    <property type="entry name" value="PI3Ka"/>
    <property type="match status" value="1"/>
</dbReference>
<dbReference type="SUPFAM" id="SSF56112">
    <property type="entry name" value="Protein kinase-like (PK-like)"/>
    <property type="match status" value="1"/>
</dbReference>
<dbReference type="GO" id="GO:0016303">
    <property type="term" value="F:1-phosphatidylinositol-3-kinase activity"/>
    <property type="evidence" value="ECO:0007669"/>
    <property type="project" value="UniProtKB-EC"/>
</dbReference>
<dbReference type="CDD" id="cd05166">
    <property type="entry name" value="PI3Kc_II"/>
    <property type="match status" value="1"/>
</dbReference>
<accession>A0A210PJ75</accession>
<feature type="compositionally biased region" description="Polar residues" evidence="9">
    <location>
        <begin position="102"/>
        <end position="121"/>
    </location>
</feature>
<dbReference type="GO" id="GO:0035091">
    <property type="term" value="F:phosphatidylinositol binding"/>
    <property type="evidence" value="ECO:0007669"/>
    <property type="project" value="InterPro"/>
</dbReference>
<dbReference type="Gene3D" id="3.10.20.90">
    <property type="entry name" value="Phosphatidylinositol 3-kinase Catalytic Subunit, Chain A, domain 1"/>
    <property type="match status" value="1"/>
</dbReference>
<dbReference type="PROSITE" id="PS51547">
    <property type="entry name" value="C2_PI3K"/>
    <property type="match status" value="1"/>
</dbReference>
<feature type="compositionally biased region" description="Polar residues" evidence="9">
    <location>
        <begin position="76"/>
        <end position="94"/>
    </location>
</feature>
<dbReference type="GO" id="GO:0016477">
    <property type="term" value="P:cell migration"/>
    <property type="evidence" value="ECO:0007669"/>
    <property type="project" value="TreeGrafter"/>
</dbReference>
<dbReference type="GO" id="GO:0005886">
    <property type="term" value="C:plasma membrane"/>
    <property type="evidence" value="ECO:0007669"/>
    <property type="project" value="TreeGrafter"/>
</dbReference>
<dbReference type="SMART" id="SM00142">
    <property type="entry name" value="PI3K_C2"/>
    <property type="match status" value="1"/>
</dbReference>
<feature type="domain" description="C2" evidence="10">
    <location>
        <begin position="1646"/>
        <end position="1763"/>
    </location>
</feature>
<dbReference type="SUPFAM" id="SSF49562">
    <property type="entry name" value="C2 domain (Calcium/lipid-binding domain, CaLB)"/>
    <property type="match status" value="2"/>
</dbReference>
<dbReference type="InterPro" id="IPR029071">
    <property type="entry name" value="Ubiquitin-like_domsf"/>
</dbReference>
<dbReference type="InterPro" id="IPR000403">
    <property type="entry name" value="PI3/4_kinase_cat_dom"/>
</dbReference>
<dbReference type="Pfam" id="PF00794">
    <property type="entry name" value="PI3K_rbd"/>
    <property type="match status" value="1"/>
</dbReference>
<evidence type="ECO:0000259" key="10">
    <source>
        <dbReference type="PROSITE" id="PS50004"/>
    </source>
</evidence>
<keyword evidence="2" id="KW-0547">Nucleotide-binding</keyword>
<feature type="compositionally biased region" description="Polar residues" evidence="9">
    <location>
        <begin position="10"/>
        <end position="53"/>
    </location>
</feature>
<dbReference type="SMART" id="SM00145">
    <property type="entry name" value="PI3Ka"/>
    <property type="match status" value="1"/>
</dbReference>
<sequence>MPEGNAWEPPTSTTATNNGQFSANNSLVSDSVNENRPTSAPAFTNFQTASGASHFSEKPNNIDLAEARREQNSLISLSPDNTLRQNQTPNNIFSSDLEGIDFTTSAENNSDTAKEASGQSDSPEKGSPTKNYQEFRHVFCDTAGGKEKSSLPKSETYPQTSGNTGLQYGWNSNLFNNDPWKPFGATAVDVRASGPGHTASGQPTGLWPTGPFPHQAFGQNSGFAAPGAQFGSSLSLTSNPFSNVAPTLPVRSCSTFSDADFNTVVLPPTSTGVHGNSVNLSQSSTNASHLQNLFELDNISQWERDLSEGKSNSEKSNDLMDFSPSEEMEYLSLDSFDPLYERTRRESFTSKDKVPSYLIGDISAREVTPGLRQLSEDQMGRRQRSSGGSLYPVEQLQAARVSSDIQAGEEDLEKFLQSTATESEKTSQVEPPPRPPPIKSSTKLYETLRKRLFVDDESHAFCQMVADLKSKYKSTDEDCNLGFVVSPMCDKQQPSLSVKIVIYSDFASDPVLFTCDVHTLVEHIVCNALYNHLTDVSNSFCSKDFILKVSDRSEYLLNDQELSKYEYVHECLKLDQDIRFTLMRRQDVFLPFLRTVDDDAQNLVFPKDYIKTDEAVVTRGQLEILINIFYTQVEKLRDHVLKNETNEIRFRSLQQSVKAVCMTLAKIETIDITKTLRRAEGIVQQFVSQETRQNYDNEVKMKGSDQDTQVAFHMAIRCSLIEELEEVLDQLLVTVKQLIKMYCHTFHTDYLLGTAVQPVRETNPVVALEDNFILHIATVHRIPVTWSQKYDEYKIICSLHYGKDKIDLDVVTSCKTITTTQLCGLECILWDEWVSFDEIPVQVLPRETRVCMTLCGVKVVPSSNQNNTQGTKVLSPLGGVTVQLYNQSGNLISGNLLVPLKMYSVADPFIPFCSSLQSDAALIHINLPDFGKQIVFPDVYIQKSCEKKQFSSLLPEIQKIARDTMEKDCVSSCQADELEILWRYRNYLHDFPDALPWILQGVVRWDWASLSDVYSLLQSWGGIDPMQALELLLPQYPDNKVRKFAVDCLKKMATDDLIEFIPQLIQALKYESYHASDLSRLLLEQSCKSIRFAHKFFWLLKGAAQDSTYKHRYELMFVALVSVAGDALYQEFRKQEELVKILTNAAEKVQVSKEKDGTLKREMQAVFELFEDRGSILLPYNPGLAVSGVDLKSCSYFTSNALPLKLVFKSTNIKAEPIYVMFKVGDDLRQDMLTMQMVKIMDRLWLRAGLDLKMITFACLATGPKRGVIELVMESDTLRRIQVSYGVTGSFKDRPIKEWLQKHNPTELEYQKALENFTSSCAGYCVATYVLGICDRHNDNIMLKQSGHMFHIDFNKFLGDSQMFGNIRRDRVPFVLTSDMAFVINNGEKRSDRFQNFIDQCCQAFNILRKNANLFLNLFALMTRAGIPGVSENAALYIQKALLPKLTDAQASAIFTRMIEDSLKSVFTPINFFIHNLAQLKFSSHQEGALLSFVPKTYSANTDGKLKHVSLHSYQKRYEPDKHYIFIFKVERESQKLPTYVFRHYSELVEFRTRIVELFPLVSWPPLPSRLVIGRSQVKSVAESRKPEIEKFLAELWQKTAEIKESDLVYTFFHTLLRDEQESQIEKLDTQKRRVNPVQLIQHPNQFGQLKLSLLYSKESLMVNIMHARNLPGTPVPPSPYVKTYVLPDPEKQTKQKTKIVKSSTHPTYNEVIEYKMALSDLQHRTLQVSVWDHDIMKENSCLGAIYIKLRSQNLTTETVNWFQLHNIQITDSSTLA</sequence>
<dbReference type="Pfam" id="PF00454">
    <property type="entry name" value="PI3_PI4_kinase"/>
    <property type="match status" value="1"/>
</dbReference>
<dbReference type="InterPro" id="IPR000341">
    <property type="entry name" value="PI3K_Ras-bd_dom"/>
</dbReference>
<evidence type="ECO:0000256" key="2">
    <source>
        <dbReference type="ARBA" id="ARBA00022741"/>
    </source>
</evidence>
<dbReference type="SMART" id="SM00312">
    <property type="entry name" value="PX"/>
    <property type="match status" value="1"/>
</dbReference>
<keyword evidence="1" id="KW-0808">Transferase</keyword>
<dbReference type="PROSITE" id="PS51546">
    <property type="entry name" value="PI3K_RBD"/>
    <property type="match status" value="1"/>
</dbReference>
<feature type="domain" description="PI3K-RBD" evidence="14">
    <location>
        <begin position="495"/>
        <end position="584"/>
    </location>
</feature>
<gene>
    <name evidence="16" type="ORF">KP79_PYT18613</name>
</gene>
<dbReference type="Gene3D" id="1.25.40.70">
    <property type="entry name" value="Phosphatidylinositol 3-kinase, accessory domain (PIK)"/>
    <property type="match status" value="1"/>
</dbReference>
<dbReference type="InterPro" id="IPR035892">
    <property type="entry name" value="C2_domain_sf"/>
</dbReference>
<dbReference type="SMART" id="SM00239">
    <property type="entry name" value="C2"/>
    <property type="match status" value="1"/>
</dbReference>
<proteinExistence type="inferred from homology"/>
<dbReference type="InterPro" id="IPR015433">
    <property type="entry name" value="PI3/4_kinase"/>
</dbReference>
<dbReference type="GO" id="GO:0043491">
    <property type="term" value="P:phosphatidylinositol 3-kinase/protein kinase B signal transduction"/>
    <property type="evidence" value="ECO:0007669"/>
    <property type="project" value="TreeGrafter"/>
</dbReference>
<feature type="region of interest" description="Disordered" evidence="9">
    <location>
        <begin position="305"/>
        <end position="324"/>
    </location>
</feature>
<dbReference type="FunFam" id="1.10.1070.11:FF:000001">
    <property type="entry name" value="Phosphatidylinositol 4,5-bisphosphate 3-kinase catalytic subunit"/>
    <property type="match status" value="1"/>
</dbReference>
<dbReference type="PROSITE" id="PS50004">
    <property type="entry name" value="C2"/>
    <property type="match status" value="1"/>
</dbReference>
<keyword evidence="5" id="KW-0443">Lipid metabolism</keyword>
<evidence type="ECO:0000259" key="12">
    <source>
        <dbReference type="PROSITE" id="PS50290"/>
    </source>
</evidence>
<dbReference type="InterPro" id="IPR011009">
    <property type="entry name" value="Kinase-like_dom_sf"/>
</dbReference>
<evidence type="ECO:0000256" key="5">
    <source>
        <dbReference type="ARBA" id="ARBA00023098"/>
    </source>
</evidence>
<dbReference type="InterPro" id="IPR036940">
    <property type="entry name" value="PI3/4_kinase_cat_sf"/>
</dbReference>
<evidence type="ECO:0000313" key="16">
    <source>
        <dbReference type="EMBL" id="OWF36539.1"/>
    </source>
</evidence>
<dbReference type="OrthoDB" id="67688at2759"/>
<name>A0A210PJ75_MIZYE</name>
<dbReference type="STRING" id="6573.A0A210PJ75"/>
<evidence type="ECO:0000259" key="14">
    <source>
        <dbReference type="PROSITE" id="PS51546"/>
    </source>
</evidence>
<dbReference type="PANTHER" id="PTHR10048:SF14">
    <property type="entry name" value="LD28067P"/>
    <property type="match status" value="1"/>
</dbReference>
<comment type="catalytic activity">
    <reaction evidence="7">
        <text>a 1,2-diacyl-sn-glycero-3-phospho-(1D-myo-inositol 4-phosphate) + ATP = a 1,2-diacyl-sn-glycero-3-phospho-(1D-myo-inositol-3,4-bisphosphate) + ADP + H(+)</text>
        <dbReference type="Rhea" id="RHEA:18373"/>
        <dbReference type="ChEBI" id="CHEBI:15378"/>
        <dbReference type="ChEBI" id="CHEBI:30616"/>
        <dbReference type="ChEBI" id="CHEBI:57658"/>
        <dbReference type="ChEBI" id="CHEBI:58178"/>
        <dbReference type="ChEBI" id="CHEBI:456216"/>
        <dbReference type="EC" id="2.7.1.154"/>
    </reaction>
    <physiologicalReaction direction="left-to-right" evidence="7">
        <dbReference type="Rhea" id="RHEA:18374"/>
    </physiologicalReaction>
</comment>
<dbReference type="PROSITE" id="PS00916">
    <property type="entry name" value="PI3_4_KINASE_2"/>
    <property type="match status" value="1"/>
</dbReference>
<evidence type="ECO:0000313" key="17">
    <source>
        <dbReference type="Proteomes" id="UP000242188"/>
    </source>
</evidence>
<evidence type="ECO:0000259" key="11">
    <source>
        <dbReference type="PROSITE" id="PS50195"/>
    </source>
</evidence>
<reference evidence="16 17" key="1">
    <citation type="journal article" date="2017" name="Nat. Ecol. Evol.">
        <title>Scallop genome provides insights into evolution of bilaterian karyotype and development.</title>
        <authorList>
            <person name="Wang S."/>
            <person name="Zhang J."/>
            <person name="Jiao W."/>
            <person name="Li J."/>
            <person name="Xun X."/>
            <person name="Sun Y."/>
            <person name="Guo X."/>
            <person name="Huan P."/>
            <person name="Dong B."/>
            <person name="Zhang L."/>
            <person name="Hu X."/>
            <person name="Sun X."/>
            <person name="Wang J."/>
            <person name="Zhao C."/>
            <person name="Wang Y."/>
            <person name="Wang D."/>
            <person name="Huang X."/>
            <person name="Wang R."/>
            <person name="Lv J."/>
            <person name="Li Y."/>
            <person name="Zhang Z."/>
            <person name="Liu B."/>
            <person name="Lu W."/>
            <person name="Hui Y."/>
            <person name="Liang J."/>
            <person name="Zhou Z."/>
            <person name="Hou R."/>
            <person name="Li X."/>
            <person name="Liu Y."/>
            <person name="Li H."/>
            <person name="Ning X."/>
            <person name="Lin Y."/>
            <person name="Zhao L."/>
            <person name="Xing Q."/>
            <person name="Dou J."/>
            <person name="Li Y."/>
            <person name="Mao J."/>
            <person name="Guo H."/>
            <person name="Dou H."/>
            <person name="Li T."/>
            <person name="Mu C."/>
            <person name="Jiang W."/>
            <person name="Fu Q."/>
            <person name="Fu X."/>
            <person name="Miao Y."/>
            <person name="Liu J."/>
            <person name="Yu Q."/>
            <person name="Li R."/>
            <person name="Liao H."/>
            <person name="Li X."/>
            <person name="Kong Y."/>
            <person name="Jiang Z."/>
            <person name="Chourrout D."/>
            <person name="Li R."/>
            <person name="Bao Z."/>
        </authorList>
    </citation>
    <scope>NUCLEOTIDE SEQUENCE [LARGE SCALE GENOMIC DNA]</scope>
    <source>
        <strain evidence="16 17">PY_sf001</strain>
    </source>
</reference>
<feature type="domain" description="PI3K/PI4K catalytic" evidence="12">
    <location>
        <begin position="1190"/>
        <end position="1467"/>
    </location>
</feature>
<dbReference type="GO" id="GO:0048015">
    <property type="term" value="P:phosphatidylinositol-mediated signaling"/>
    <property type="evidence" value="ECO:0007669"/>
    <property type="project" value="TreeGrafter"/>
</dbReference>
<dbReference type="Pfam" id="PF00787">
    <property type="entry name" value="PX"/>
    <property type="match status" value="1"/>
</dbReference>
<evidence type="ECO:0000259" key="15">
    <source>
        <dbReference type="PROSITE" id="PS51547"/>
    </source>
</evidence>
<dbReference type="PROSITE" id="PS50290">
    <property type="entry name" value="PI3_4_KINASE_3"/>
    <property type="match status" value="1"/>
</dbReference>
<feature type="compositionally biased region" description="Basic and acidic residues" evidence="9">
    <location>
        <begin position="305"/>
        <end position="318"/>
    </location>
</feature>
<evidence type="ECO:0000256" key="7">
    <source>
        <dbReference type="ARBA" id="ARBA00029297"/>
    </source>
</evidence>
<organism evidence="16 17">
    <name type="scientific">Mizuhopecten yessoensis</name>
    <name type="common">Japanese scallop</name>
    <name type="synonym">Patinopecten yessoensis</name>
    <dbReference type="NCBI Taxonomy" id="6573"/>
    <lineage>
        <taxon>Eukaryota</taxon>
        <taxon>Metazoa</taxon>
        <taxon>Spiralia</taxon>
        <taxon>Lophotrochozoa</taxon>
        <taxon>Mollusca</taxon>
        <taxon>Bivalvia</taxon>
        <taxon>Autobranchia</taxon>
        <taxon>Pteriomorphia</taxon>
        <taxon>Pectinida</taxon>
        <taxon>Pectinoidea</taxon>
        <taxon>Pectinidae</taxon>
        <taxon>Mizuhopecten</taxon>
    </lineage>
</organism>
<dbReference type="Pfam" id="PF00168">
    <property type="entry name" value="C2"/>
    <property type="match status" value="1"/>
</dbReference>
<evidence type="ECO:0000256" key="3">
    <source>
        <dbReference type="ARBA" id="ARBA00022777"/>
    </source>
</evidence>
<dbReference type="SUPFAM" id="SSF64268">
    <property type="entry name" value="PX domain"/>
    <property type="match status" value="1"/>
</dbReference>
<dbReference type="PROSITE" id="PS50195">
    <property type="entry name" value="PX"/>
    <property type="match status" value="1"/>
</dbReference>
<dbReference type="Proteomes" id="UP000242188">
    <property type="component" value="Unassembled WGS sequence"/>
</dbReference>
<keyword evidence="4" id="KW-0067">ATP-binding</keyword>
<evidence type="ECO:0000259" key="13">
    <source>
        <dbReference type="PROSITE" id="PS51545"/>
    </source>
</evidence>
<comment type="similarity">
    <text evidence="8">Belongs to the PI3/PI4-kinase family.</text>
</comment>
<dbReference type="SUPFAM" id="SSF48371">
    <property type="entry name" value="ARM repeat"/>
    <property type="match status" value="1"/>
</dbReference>
<dbReference type="GO" id="GO:0035005">
    <property type="term" value="F:1-phosphatidylinositol-4-phosphate 3-kinase activity"/>
    <property type="evidence" value="ECO:0007669"/>
    <property type="project" value="UniProtKB-EC"/>
</dbReference>
<dbReference type="GO" id="GO:0005524">
    <property type="term" value="F:ATP binding"/>
    <property type="evidence" value="ECO:0007669"/>
    <property type="project" value="UniProtKB-KW"/>
</dbReference>
<dbReference type="InterPro" id="IPR001683">
    <property type="entry name" value="PX_dom"/>
</dbReference>
<feature type="domain" description="PX" evidence="11">
    <location>
        <begin position="1504"/>
        <end position="1620"/>
    </location>
</feature>
<dbReference type="PROSITE" id="PS51545">
    <property type="entry name" value="PIK_HELICAL"/>
    <property type="match status" value="1"/>
</dbReference>
<keyword evidence="3 16" id="KW-0418">Kinase</keyword>
<dbReference type="Gene3D" id="1.10.1070.11">
    <property type="entry name" value="Phosphatidylinositol 3-/4-kinase, catalytic domain"/>
    <property type="match status" value="1"/>
</dbReference>
<evidence type="ECO:0000256" key="4">
    <source>
        <dbReference type="ARBA" id="ARBA00022840"/>
    </source>
</evidence>
<dbReference type="InterPro" id="IPR002420">
    <property type="entry name" value="PI3K-type_C2_dom"/>
</dbReference>
<dbReference type="InterPro" id="IPR036871">
    <property type="entry name" value="PX_dom_sf"/>
</dbReference>